<evidence type="ECO:0000313" key="2">
    <source>
        <dbReference type="EMBL" id="ONI24342.1"/>
    </source>
</evidence>
<evidence type="ECO:0000256" key="1">
    <source>
        <dbReference type="SAM" id="Phobius"/>
    </source>
</evidence>
<feature type="transmembrane region" description="Helical" evidence="1">
    <location>
        <begin position="7"/>
        <end position="26"/>
    </location>
</feature>
<keyword evidence="3" id="KW-1185">Reference proteome</keyword>
<dbReference type="EMBL" id="CM007652">
    <property type="protein sequence ID" value="ONI24342.1"/>
    <property type="molecule type" value="Genomic_DNA"/>
</dbReference>
<dbReference type="Proteomes" id="UP000006882">
    <property type="component" value="Chromosome G2"/>
</dbReference>
<keyword evidence="1" id="KW-1133">Transmembrane helix</keyword>
<accession>A0A251QKM8</accession>
<keyword evidence="1" id="KW-0472">Membrane</keyword>
<reference evidence="2 3" key="1">
    <citation type="journal article" date="2013" name="Nat. Genet.">
        <title>The high-quality draft genome of peach (Prunus persica) identifies unique patterns of genetic diversity, domestication and genome evolution.</title>
        <authorList>
            <consortium name="International Peach Genome Initiative"/>
            <person name="Verde I."/>
            <person name="Abbott A.G."/>
            <person name="Scalabrin S."/>
            <person name="Jung S."/>
            <person name="Shu S."/>
            <person name="Marroni F."/>
            <person name="Zhebentyayeva T."/>
            <person name="Dettori M.T."/>
            <person name="Grimwood J."/>
            <person name="Cattonaro F."/>
            <person name="Zuccolo A."/>
            <person name="Rossini L."/>
            <person name="Jenkins J."/>
            <person name="Vendramin E."/>
            <person name="Meisel L.A."/>
            <person name="Decroocq V."/>
            <person name="Sosinski B."/>
            <person name="Prochnik S."/>
            <person name="Mitros T."/>
            <person name="Policriti A."/>
            <person name="Cipriani G."/>
            <person name="Dondini L."/>
            <person name="Ficklin S."/>
            <person name="Goodstein D.M."/>
            <person name="Xuan P."/>
            <person name="Del Fabbro C."/>
            <person name="Aramini V."/>
            <person name="Copetti D."/>
            <person name="Gonzalez S."/>
            <person name="Horner D.S."/>
            <person name="Falchi R."/>
            <person name="Lucas S."/>
            <person name="Mica E."/>
            <person name="Maldonado J."/>
            <person name="Lazzari B."/>
            <person name="Bielenberg D."/>
            <person name="Pirona R."/>
            <person name="Miculan M."/>
            <person name="Barakat A."/>
            <person name="Testolin R."/>
            <person name="Stella A."/>
            <person name="Tartarini S."/>
            <person name="Tonutti P."/>
            <person name="Arus P."/>
            <person name="Orellana A."/>
            <person name="Wells C."/>
            <person name="Main D."/>
            <person name="Vizzotto G."/>
            <person name="Silva H."/>
            <person name="Salamini F."/>
            <person name="Schmutz J."/>
            <person name="Morgante M."/>
            <person name="Rokhsar D.S."/>
        </authorList>
    </citation>
    <scope>NUCLEOTIDE SEQUENCE [LARGE SCALE GENOMIC DNA]</scope>
    <source>
        <strain evidence="3">cv. Nemared</strain>
    </source>
</reference>
<name>A0A251QKM8_PRUPE</name>
<proteinExistence type="predicted"/>
<dbReference type="Gramene" id="ONI24342">
    <property type="protein sequence ID" value="ONI24342"/>
    <property type="gene ID" value="PRUPE_2G234900"/>
</dbReference>
<organism evidence="2 3">
    <name type="scientific">Prunus persica</name>
    <name type="common">Peach</name>
    <name type="synonym">Amygdalus persica</name>
    <dbReference type="NCBI Taxonomy" id="3760"/>
    <lineage>
        <taxon>Eukaryota</taxon>
        <taxon>Viridiplantae</taxon>
        <taxon>Streptophyta</taxon>
        <taxon>Embryophyta</taxon>
        <taxon>Tracheophyta</taxon>
        <taxon>Spermatophyta</taxon>
        <taxon>Magnoliopsida</taxon>
        <taxon>eudicotyledons</taxon>
        <taxon>Gunneridae</taxon>
        <taxon>Pentapetalae</taxon>
        <taxon>rosids</taxon>
        <taxon>fabids</taxon>
        <taxon>Rosales</taxon>
        <taxon>Rosaceae</taxon>
        <taxon>Amygdaloideae</taxon>
        <taxon>Amygdaleae</taxon>
        <taxon>Prunus</taxon>
    </lineage>
</organism>
<gene>
    <name evidence="2" type="ORF">PRUPE_2G234900</name>
</gene>
<dbReference type="AlphaFoldDB" id="A0A251QKM8"/>
<sequence length="69" mass="7688">MESSFNLFSLIFLFSSNVLHCFVVALRFGGTFFVFGNLVLANSSDPFIMVLNMIVHLLVRGILHPANIV</sequence>
<keyword evidence="1" id="KW-0812">Transmembrane</keyword>
<feature type="transmembrane region" description="Helical" evidence="1">
    <location>
        <begin position="46"/>
        <end position="63"/>
    </location>
</feature>
<protein>
    <submittedName>
        <fullName evidence="2">Uncharacterized protein</fullName>
    </submittedName>
</protein>
<evidence type="ECO:0000313" key="3">
    <source>
        <dbReference type="Proteomes" id="UP000006882"/>
    </source>
</evidence>